<accession>A0A8R1IJ93</accession>
<organism evidence="1 2">
    <name type="scientific">Caenorhabditis japonica</name>
    <dbReference type="NCBI Taxonomy" id="281687"/>
    <lineage>
        <taxon>Eukaryota</taxon>
        <taxon>Metazoa</taxon>
        <taxon>Ecdysozoa</taxon>
        <taxon>Nematoda</taxon>
        <taxon>Chromadorea</taxon>
        <taxon>Rhabditida</taxon>
        <taxon>Rhabditina</taxon>
        <taxon>Rhabditomorpha</taxon>
        <taxon>Rhabditoidea</taxon>
        <taxon>Rhabditidae</taxon>
        <taxon>Peloderinae</taxon>
        <taxon>Caenorhabditis</taxon>
    </lineage>
</organism>
<dbReference type="Proteomes" id="UP000005237">
    <property type="component" value="Unassembled WGS sequence"/>
</dbReference>
<evidence type="ECO:0000313" key="1">
    <source>
        <dbReference type="EnsemblMetazoa" id="CJA36022.1"/>
    </source>
</evidence>
<name>A0A8R1IJ93_CAEJA</name>
<dbReference type="EnsemblMetazoa" id="CJA36022.1">
    <property type="protein sequence ID" value="CJA36022.1"/>
    <property type="gene ID" value="WBGene00211869"/>
</dbReference>
<sequence>MLFLFRIWDNSLAVSAQRKGDGCPTEPEHATTVRDLAADDFLTDTDFPVLGEMYGYTTLEVMPNEYYERTGFYTILWPKMTKLVALELHIALSKFLSFW</sequence>
<dbReference type="AlphaFoldDB" id="A0A8R1IJ93"/>
<proteinExistence type="predicted"/>
<protein>
    <submittedName>
        <fullName evidence="1">Uncharacterized protein</fullName>
    </submittedName>
</protein>
<reference evidence="1" key="2">
    <citation type="submission" date="2022-06" db="UniProtKB">
        <authorList>
            <consortium name="EnsemblMetazoa"/>
        </authorList>
    </citation>
    <scope>IDENTIFICATION</scope>
    <source>
        <strain evidence="1">DF5081</strain>
    </source>
</reference>
<reference evidence="2" key="1">
    <citation type="submission" date="2010-08" db="EMBL/GenBank/DDBJ databases">
        <authorList>
            <consortium name="Caenorhabditis japonica Sequencing Consortium"/>
            <person name="Wilson R.K."/>
        </authorList>
    </citation>
    <scope>NUCLEOTIDE SEQUENCE [LARGE SCALE GENOMIC DNA]</scope>
    <source>
        <strain evidence="2">DF5081</strain>
    </source>
</reference>
<keyword evidence="2" id="KW-1185">Reference proteome</keyword>
<evidence type="ECO:0000313" key="2">
    <source>
        <dbReference type="Proteomes" id="UP000005237"/>
    </source>
</evidence>